<evidence type="ECO:0000259" key="11">
    <source>
        <dbReference type="Pfam" id="PF00487"/>
    </source>
</evidence>
<evidence type="ECO:0000256" key="3">
    <source>
        <dbReference type="ARBA" id="ARBA00022692"/>
    </source>
</evidence>
<dbReference type="PANTHER" id="PTHR11351:SF33">
    <property type="entry name" value="DELTA-9 FATTY ACID DESATURASE, DESA"/>
    <property type="match status" value="1"/>
</dbReference>
<evidence type="ECO:0000256" key="7">
    <source>
        <dbReference type="ARBA" id="ARBA00023004"/>
    </source>
</evidence>
<name>A0A6G8QC05_9ACTN</name>
<dbReference type="InterPro" id="IPR015876">
    <property type="entry name" value="Acyl-CoA_DS"/>
</dbReference>
<feature type="transmembrane region" description="Helical" evidence="10">
    <location>
        <begin position="38"/>
        <end position="60"/>
    </location>
</feature>
<evidence type="ECO:0000256" key="9">
    <source>
        <dbReference type="ARBA" id="ARBA00023136"/>
    </source>
</evidence>
<dbReference type="GO" id="GO:0006631">
    <property type="term" value="P:fatty acid metabolic process"/>
    <property type="evidence" value="ECO:0007669"/>
    <property type="project" value="UniProtKB-KW"/>
</dbReference>
<feature type="transmembrane region" description="Helical" evidence="10">
    <location>
        <begin position="161"/>
        <end position="178"/>
    </location>
</feature>
<feature type="domain" description="Fatty acid desaturase" evidence="11">
    <location>
        <begin position="41"/>
        <end position="245"/>
    </location>
</feature>
<dbReference type="Pfam" id="PF00487">
    <property type="entry name" value="FA_desaturase"/>
    <property type="match status" value="1"/>
</dbReference>
<proteinExistence type="inferred from homology"/>
<keyword evidence="6" id="KW-0560">Oxidoreductase</keyword>
<dbReference type="GO" id="GO:0016717">
    <property type="term" value="F:oxidoreductase activity, acting on paired donors, with oxidation of a pair of donors resulting in the reduction of molecular oxygen to two molecules of water"/>
    <property type="evidence" value="ECO:0007669"/>
    <property type="project" value="InterPro"/>
</dbReference>
<evidence type="ECO:0000256" key="6">
    <source>
        <dbReference type="ARBA" id="ARBA00023002"/>
    </source>
</evidence>
<dbReference type="PRINTS" id="PR00075">
    <property type="entry name" value="FACDDSATRASE"/>
</dbReference>
<dbReference type="PANTHER" id="PTHR11351">
    <property type="entry name" value="ACYL-COA DESATURASE"/>
    <property type="match status" value="1"/>
</dbReference>
<dbReference type="EMBL" id="CP045119">
    <property type="protein sequence ID" value="QIN84009.1"/>
    <property type="molecule type" value="Genomic_DNA"/>
</dbReference>
<keyword evidence="8" id="KW-0443">Lipid metabolism</keyword>
<feature type="transmembrane region" description="Helical" evidence="10">
    <location>
        <begin position="184"/>
        <end position="205"/>
    </location>
</feature>
<gene>
    <name evidence="12" type="ORF">GBA63_16175</name>
</gene>
<protein>
    <recommendedName>
        <fullName evidence="11">Fatty acid desaturase domain-containing protein</fullName>
    </recommendedName>
</protein>
<sequence>MSAGPGLTPRPSSYHKKTTRPLRTGASVLVWRRDQVEYLVAVLVGLALSQLATLITTVYLHRVLSHRSIRLHPALTMAMRFGTWMLTSISPREWVAVHRKHHNFSDVEGDPHSPHIEGYWQIMIGNVYYYRREANDGDTLEKYAADLPFDKLDKALLRRGTLGFSLTGVILVVLFGVFGPGWGIGPGLVALATLAVVYLLLNAAINGAGHTFGYKSFENDATNLKLLALITFGEGLHNNHHARPASAKLAAFKDEFDPAWPVIRLLEKLRLAEVLTKVDEGWDDHRRRIPRTTVSPLGNKTVQE</sequence>
<evidence type="ECO:0000256" key="5">
    <source>
        <dbReference type="ARBA" id="ARBA00022989"/>
    </source>
</evidence>
<dbReference type="CDD" id="cd03505">
    <property type="entry name" value="Delta9-FADS-like"/>
    <property type="match status" value="1"/>
</dbReference>
<dbReference type="Proteomes" id="UP000501452">
    <property type="component" value="Chromosome"/>
</dbReference>
<evidence type="ECO:0000256" key="2">
    <source>
        <dbReference type="ARBA" id="ARBA00008749"/>
    </source>
</evidence>
<keyword evidence="9 10" id="KW-0472">Membrane</keyword>
<keyword evidence="7" id="KW-0408">Iron</keyword>
<evidence type="ECO:0000313" key="13">
    <source>
        <dbReference type="Proteomes" id="UP000501452"/>
    </source>
</evidence>
<keyword evidence="3 10" id="KW-0812">Transmembrane</keyword>
<keyword evidence="5 10" id="KW-1133">Transmembrane helix</keyword>
<dbReference type="InterPro" id="IPR005804">
    <property type="entry name" value="FA_desaturase_dom"/>
</dbReference>
<keyword evidence="13" id="KW-1185">Reference proteome</keyword>
<evidence type="ECO:0000256" key="4">
    <source>
        <dbReference type="ARBA" id="ARBA00022832"/>
    </source>
</evidence>
<dbReference type="AlphaFoldDB" id="A0A6G8QC05"/>
<comment type="similarity">
    <text evidence="2">Belongs to the fatty acid desaturase type 2 family.</text>
</comment>
<keyword evidence="4" id="KW-0276">Fatty acid metabolism</keyword>
<comment type="subcellular location">
    <subcellularLocation>
        <location evidence="1">Membrane</location>
        <topology evidence="1">Multi-pass membrane protein</topology>
    </subcellularLocation>
</comment>
<evidence type="ECO:0000256" key="10">
    <source>
        <dbReference type="SAM" id="Phobius"/>
    </source>
</evidence>
<organism evidence="12 13">
    <name type="scientific">Rubrobacter tropicus</name>
    <dbReference type="NCBI Taxonomy" id="2653851"/>
    <lineage>
        <taxon>Bacteria</taxon>
        <taxon>Bacillati</taxon>
        <taxon>Actinomycetota</taxon>
        <taxon>Rubrobacteria</taxon>
        <taxon>Rubrobacterales</taxon>
        <taxon>Rubrobacteraceae</taxon>
        <taxon>Rubrobacter</taxon>
    </lineage>
</organism>
<evidence type="ECO:0000256" key="1">
    <source>
        <dbReference type="ARBA" id="ARBA00004141"/>
    </source>
</evidence>
<accession>A0A6G8QC05</accession>
<reference evidence="12 13" key="1">
    <citation type="submission" date="2019-10" db="EMBL/GenBank/DDBJ databases">
        <title>Rubrobacter sp nov SCSIO 52090 isolated from a deep-sea sediment in the South China Sea.</title>
        <authorList>
            <person name="Chen R.W."/>
        </authorList>
    </citation>
    <scope>NUCLEOTIDE SEQUENCE [LARGE SCALE GENOMIC DNA]</scope>
    <source>
        <strain evidence="12 13">SCSIO 52909</strain>
    </source>
</reference>
<dbReference type="GO" id="GO:0016020">
    <property type="term" value="C:membrane"/>
    <property type="evidence" value="ECO:0007669"/>
    <property type="project" value="UniProtKB-SubCell"/>
</dbReference>
<dbReference type="KEGG" id="rub:GBA63_16175"/>
<evidence type="ECO:0000256" key="8">
    <source>
        <dbReference type="ARBA" id="ARBA00023098"/>
    </source>
</evidence>
<evidence type="ECO:0000313" key="12">
    <source>
        <dbReference type="EMBL" id="QIN84009.1"/>
    </source>
</evidence>